<dbReference type="InterPro" id="IPR009071">
    <property type="entry name" value="HMG_box_dom"/>
</dbReference>
<proteinExistence type="predicted"/>
<dbReference type="Pfam" id="PF00505">
    <property type="entry name" value="HMG_box"/>
    <property type="match status" value="1"/>
</dbReference>
<evidence type="ECO:0000259" key="2">
    <source>
        <dbReference type="PROSITE" id="PS50118"/>
    </source>
</evidence>
<dbReference type="InterPro" id="IPR036910">
    <property type="entry name" value="HMG_box_dom_sf"/>
</dbReference>
<reference evidence="3" key="1">
    <citation type="journal article" date="2020" name="Nature">
        <title>Giant virus diversity and host interactions through global metagenomics.</title>
        <authorList>
            <person name="Schulz F."/>
            <person name="Roux S."/>
            <person name="Paez-Espino D."/>
            <person name="Jungbluth S."/>
            <person name="Walsh D.A."/>
            <person name="Denef V.J."/>
            <person name="McMahon K.D."/>
            <person name="Konstantinidis K.T."/>
            <person name="Eloe-Fadrosh E.A."/>
            <person name="Kyrpides N.C."/>
            <person name="Woyke T."/>
        </authorList>
    </citation>
    <scope>NUCLEOTIDE SEQUENCE</scope>
    <source>
        <strain evidence="3">GVMAG-M-3300020185-18</strain>
    </source>
</reference>
<sequence length="137" mass="15848">MANLLFHNNTCSINDVFYESHLSLLKSVCMELGKPDKINELQEKLLGSKMKIKPRKDPNLPKRAKSGFMFYCDEHRGKYIDKFRKANKKVSIAEVAKELGAAWGKLKNRNKYDKLATKDKERYAEAMSEYNEKNGLN</sequence>
<dbReference type="PANTHER" id="PTHR48112">
    <property type="entry name" value="HIGH MOBILITY GROUP PROTEIN DSP1"/>
    <property type="match status" value="1"/>
</dbReference>
<name>A0A6C0C296_9ZZZZ</name>
<dbReference type="EMBL" id="MN739318">
    <property type="protein sequence ID" value="QHS98520.1"/>
    <property type="molecule type" value="Genomic_DNA"/>
</dbReference>
<evidence type="ECO:0000313" key="3">
    <source>
        <dbReference type="EMBL" id="QHS98520.1"/>
    </source>
</evidence>
<evidence type="ECO:0000256" key="1">
    <source>
        <dbReference type="ARBA" id="ARBA00023125"/>
    </source>
</evidence>
<organism evidence="3">
    <name type="scientific">viral metagenome</name>
    <dbReference type="NCBI Taxonomy" id="1070528"/>
    <lineage>
        <taxon>unclassified sequences</taxon>
        <taxon>metagenomes</taxon>
        <taxon>organismal metagenomes</taxon>
    </lineage>
</organism>
<dbReference type="GO" id="GO:0003677">
    <property type="term" value="F:DNA binding"/>
    <property type="evidence" value="ECO:0007669"/>
    <property type="project" value="UniProtKB-KW"/>
</dbReference>
<dbReference type="PANTHER" id="PTHR48112:SF22">
    <property type="entry name" value="MITOCHONDRIAL TRANSCRIPTION FACTOR A, ISOFORM B"/>
    <property type="match status" value="1"/>
</dbReference>
<dbReference type="InterPro" id="IPR050342">
    <property type="entry name" value="HMGB"/>
</dbReference>
<dbReference type="SMART" id="SM00398">
    <property type="entry name" value="HMG"/>
    <property type="match status" value="1"/>
</dbReference>
<dbReference type="SUPFAM" id="SSF47095">
    <property type="entry name" value="HMG-box"/>
    <property type="match status" value="1"/>
</dbReference>
<feature type="domain" description="HMG box" evidence="2">
    <location>
        <begin position="61"/>
        <end position="131"/>
    </location>
</feature>
<protein>
    <recommendedName>
        <fullName evidence="2">HMG box domain-containing protein</fullName>
    </recommendedName>
</protein>
<dbReference type="Gene3D" id="1.10.30.10">
    <property type="entry name" value="High mobility group box domain"/>
    <property type="match status" value="1"/>
</dbReference>
<keyword evidence="1" id="KW-0238">DNA-binding</keyword>
<dbReference type="AlphaFoldDB" id="A0A6C0C296"/>
<accession>A0A6C0C296</accession>
<dbReference type="PROSITE" id="PS50118">
    <property type="entry name" value="HMG_BOX_2"/>
    <property type="match status" value="1"/>
</dbReference>